<dbReference type="VEuPathDB" id="VectorBase:LDEU005853"/>
<name>A0A443SF95_9ACAR</name>
<dbReference type="Proteomes" id="UP000288716">
    <property type="component" value="Unassembled WGS sequence"/>
</dbReference>
<gene>
    <name evidence="1" type="ORF">B4U80_08892</name>
</gene>
<evidence type="ECO:0008006" key="3">
    <source>
        <dbReference type="Google" id="ProtNLM"/>
    </source>
</evidence>
<organism evidence="1 2">
    <name type="scientific">Leptotrombidium deliense</name>
    <dbReference type="NCBI Taxonomy" id="299467"/>
    <lineage>
        <taxon>Eukaryota</taxon>
        <taxon>Metazoa</taxon>
        <taxon>Ecdysozoa</taxon>
        <taxon>Arthropoda</taxon>
        <taxon>Chelicerata</taxon>
        <taxon>Arachnida</taxon>
        <taxon>Acari</taxon>
        <taxon>Acariformes</taxon>
        <taxon>Trombidiformes</taxon>
        <taxon>Prostigmata</taxon>
        <taxon>Anystina</taxon>
        <taxon>Parasitengona</taxon>
        <taxon>Trombiculoidea</taxon>
        <taxon>Trombiculidae</taxon>
        <taxon>Leptotrombidium</taxon>
    </lineage>
</organism>
<sequence length="80" mass="9485">MRIMRIEVPERAVVGQSYQLKCIFELEGSDLNSVKWYRNESEFYRFEPKRSPKFKYFPLPGITINVSGCCVYVYTTQFIS</sequence>
<protein>
    <recommendedName>
        <fullName evidence="3">Ig-like domain-containing protein</fullName>
    </recommendedName>
</protein>
<comment type="caution">
    <text evidence="1">The sequence shown here is derived from an EMBL/GenBank/DDBJ whole genome shotgun (WGS) entry which is preliminary data.</text>
</comment>
<dbReference type="PANTHER" id="PTHR21261:SF15">
    <property type="entry name" value="BEATEN PATH IIIA, ISOFORM D-RELATED"/>
    <property type="match status" value="1"/>
</dbReference>
<dbReference type="PANTHER" id="PTHR21261">
    <property type="entry name" value="BEAT PROTEIN"/>
    <property type="match status" value="1"/>
</dbReference>
<evidence type="ECO:0000313" key="1">
    <source>
        <dbReference type="EMBL" id="RWS26187.1"/>
    </source>
</evidence>
<proteinExistence type="predicted"/>
<reference evidence="1 2" key="1">
    <citation type="journal article" date="2018" name="Gigascience">
        <title>Genomes of trombidid mites reveal novel predicted allergens and laterally-transferred genes associated with secondary metabolism.</title>
        <authorList>
            <person name="Dong X."/>
            <person name="Chaisiri K."/>
            <person name="Xia D."/>
            <person name="Armstrong S.D."/>
            <person name="Fang Y."/>
            <person name="Donnelly M.J."/>
            <person name="Kadowaki T."/>
            <person name="McGarry J.W."/>
            <person name="Darby A.C."/>
            <person name="Makepeace B.L."/>
        </authorList>
    </citation>
    <scope>NUCLEOTIDE SEQUENCE [LARGE SCALE GENOMIC DNA]</scope>
    <source>
        <strain evidence="1">UoL-UT</strain>
    </source>
</reference>
<dbReference type="EMBL" id="NCKV01002977">
    <property type="protein sequence ID" value="RWS26187.1"/>
    <property type="molecule type" value="Genomic_DNA"/>
</dbReference>
<accession>A0A443SF95</accession>
<dbReference type="AlphaFoldDB" id="A0A443SF95"/>
<dbReference type="OrthoDB" id="6343941at2759"/>
<dbReference type="STRING" id="299467.A0A443SF95"/>
<keyword evidence="2" id="KW-1185">Reference proteome</keyword>
<evidence type="ECO:0000313" key="2">
    <source>
        <dbReference type="Proteomes" id="UP000288716"/>
    </source>
</evidence>